<evidence type="ECO:0000256" key="5">
    <source>
        <dbReference type="ARBA" id="ARBA00022729"/>
    </source>
</evidence>
<evidence type="ECO:0000313" key="10">
    <source>
        <dbReference type="Proteomes" id="UP000193409"/>
    </source>
</evidence>
<evidence type="ECO:0000256" key="7">
    <source>
        <dbReference type="ARBA" id="ARBA00023237"/>
    </source>
</evidence>
<sequence length="386" mass="40582">MRRVSITVAALLATTSLAHAGGIDRSGQGVNILFEEGNYVQFTFANINPSVDGKADITAGGGSVIVGSTSASDVAQTYNQLSFGYKHELNENWDLAVIVDQPFGAHVLYADGPFSNIGSGGALPYDAEADIDSRAITMLAQYNVGNGFSIHGGLRGLSVNGIIQSGDGILDADSDYNWGGVVGVAYERPDIALRVALTYATATNVDFDGTMSQLVAPGTLAPSMPTDFTVEFPESVNLDFQTGVAPDTLLFGSVRWVGWGGFNLTTPGLAGDIEWVNFDDDTITYRLGIGRRLNEEWSVALVAGYESAGTRPSTTALAPTTGSKSIGIAATYTSPKNWVVSGGLEYVVPGDQYVTFAGPAGTDPVQKLEFNDNSAIAAGIRIGYRF</sequence>
<accession>A0A1Y5RKM1</accession>
<dbReference type="InterPro" id="IPR005017">
    <property type="entry name" value="OMPP1/FadL/TodX"/>
</dbReference>
<evidence type="ECO:0000256" key="6">
    <source>
        <dbReference type="ARBA" id="ARBA00023136"/>
    </source>
</evidence>
<keyword evidence="3" id="KW-1134">Transmembrane beta strand</keyword>
<keyword evidence="10" id="KW-1185">Reference proteome</keyword>
<comment type="similarity">
    <text evidence="2">Belongs to the OmpP1/FadL family.</text>
</comment>
<dbReference type="Gene3D" id="2.40.160.60">
    <property type="entry name" value="Outer membrane protein transport protein (OMPP1/FadL/TodX)"/>
    <property type="match status" value="1"/>
</dbReference>
<dbReference type="PANTHER" id="PTHR35093:SF8">
    <property type="entry name" value="OUTER MEMBRANE PROTEIN NMB0088-RELATED"/>
    <property type="match status" value="1"/>
</dbReference>
<protein>
    <submittedName>
        <fullName evidence="9">Outer membrane protein transport protein (OMPP1/FadL/TodX)</fullName>
    </submittedName>
</protein>
<evidence type="ECO:0000313" key="9">
    <source>
        <dbReference type="EMBL" id="SLN18595.1"/>
    </source>
</evidence>
<dbReference type="GO" id="GO:0015483">
    <property type="term" value="F:long-chain fatty acid transporting porin activity"/>
    <property type="evidence" value="ECO:0007669"/>
    <property type="project" value="TreeGrafter"/>
</dbReference>
<feature type="signal peptide" evidence="8">
    <location>
        <begin position="1"/>
        <end position="20"/>
    </location>
</feature>
<dbReference type="AlphaFoldDB" id="A0A1Y5RKM1"/>
<dbReference type="Proteomes" id="UP000193409">
    <property type="component" value="Unassembled WGS sequence"/>
</dbReference>
<dbReference type="RefSeq" id="WP_085867219.1">
    <property type="nucleotide sequence ID" value="NZ_FWFQ01000003.1"/>
</dbReference>
<feature type="chain" id="PRO_5013187218" evidence="8">
    <location>
        <begin position="21"/>
        <end position="386"/>
    </location>
</feature>
<dbReference type="PANTHER" id="PTHR35093">
    <property type="entry name" value="OUTER MEMBRANE PROTEIN NMB0088-RELATED"/>
    <property type="match status" value="1"/>
</dbReference>
<keyword evidence="5 8" id="KW-0732">Signal</keyword>
<evidence type="ECO:0000256" key="8">
    <source>
        <dbReference type="SAM" id="SignalP"/>
    </source>
</evidence>
<evidence type="ECO:0000256" key="1">
    <source>
        <dbReference type="ARBA" id="ARBA00004571"/>
    </source>
</evidence>
<evidence type="ECO:0000256" key="2">
    <source>
        <dbReference type="ARBA" id="ARBA00008163"/>
    </source>
</evidence>
<keyword evidence="6" id="KW-0472">Membrane</keyword>
<dbReference type="EMBL" id="FWFQ01000003">
    <property type="protein sequence ID" value="SLN18595.1"/>
    <property type="molecule type" value="Genomic_DNA"/>
</dbReference>
<keyword evidence="7" id="KW-0998">Cell outer membrane</keyword>
<name>A0A1Y5RKM1_9RHOB</name>
<reference evidence="9 10" key="1">
    <citation type="submission" date="2017-03" db="EMBL/GenBank/DDBJ databases">
        <authorList>
            <person name="Afonso C.L."/>
            <person name="Miller P.J."/>
            <person name="Scott M.A."/>
            <person name="Spackman E."/>
            <person name="Goraichik I."/>
            <person name="Dimitrov K.M."/>
            <person name="Suarez D.L."/>
            <person name="Swayne D.E."/>
        </authorList>
    </citation>
    <scope>NUCLEOTIDE SEQUENCE [LARGE SCALE GENOMIC DNA]</scope>
    <source>
        <strain evidence="9 10">CECT 7680</strain>
    </source>
</reference>
<dbReference type="GO" id="GO:0009279">
    <property type="term" value="C:cell outer membrane"/>
    <property type="evidence" value="ECO:0007669"/>
    <property type="project" value="UniProtKB-SubCell"/>
</dbReference>
<dbReference type="SUPFAM" id="SSF56935">
    <property type="entry name" value="Porins"/>
    <property type="match status" value="1"/>
</dbReference>
<keyword evidence="4" id="KW-0812">Transmembrane</keyword>
<comment type="subcellular location">
    <subcellularLocation>
        <location evidence="1">Cell outer membrane</location>
        <topology evidence="1">Multi-pass membrane protein</topology>
    </subcellularLocation>
</comment>
<organism evidence="9 10">
    <name type="scientific">Pseudoruegeria aquimaris</name>
    <dbReference type="NCBI Taxonomy" id="393663"/>
    <lineage>
        <taxon>Bacteria</taxon>
        <taxon>Pseudomonadati</taxon>
        <taxon>Pseudomonadota</taxon>
        <taxon>Alphaproteobacteria</taxon>
        <taxon>Rhodobacterales</taxon>
        <taxon>Roseobacteraceae</taxon>
        <taxon>Pseudoruegeria</taxon>
    </lineage>
</organism>
<proteinExistence type="inferred from homology"/>
<dbReference type="Pfam" id="PF03349">
    <property type="entry name" value="Toluene_X"/>
    <property type="match status" value="1"/>
</dbReference>
<evidence type="ECO:0000256" key="4">
    <source>
        <dbReference type="ARBA" id="ARBA00022692"/>
    </source>
</evidence>
<gene>
    <name evidence="9" type="ORF">PSA7680_00650</name>
</gene>
<evidence type="ECO:0000256" key="3">
    <source>
        <dbReference type="ARBA" id="ARBA00022452"/>
    </source>
</evidence>